<dbReference type="PRINTS" id="PR00040">
    <property type="entry name" value="HTHMERR"/>
</dbReference>
<dbReference type="InterPro" id="IPR047057">
    <property type="entry name" value="MerR_fam"/>
</dbReference>
<keyword evidence="3" id="KW-0010">Activator</keyword>
<evidence type="ECO:0000259" key="5">
    <source>
        <dbReference type="PROSITE" id="PS50937"/>
    </source>
</evidence>
<dbReference type="Proteomes" id="UP001611415">
    <property type="component" value="Unassembled WGS sequence"/>
</dbReference>
<accession>A0ABW7X4Y1</accession>
<proteinExistence type="predicted"/>
<keyword evidence="2" id="KW-0238">DNA-binding</keyword>
<feature type="domain" description="HTH merR-type" evidence="5">
    <location>
        <begin position="14"/>
        <end position="83"/>
    </location>
</feature>
<dbReference type="Gene3D" id="1.10.490.50">
    <property type="entry name" value="Antibiotic binding domain of TipA-like multidrug resistance regulators"/>
    <property type="match status" value="1"/>
</dbReference>
<dbReference type="RefSeq" id="WP_357408127.1">
    <property type="nucleotide sequence ID" value="NZ_JBEYCD010000011.1"/>
</dbReference>
<keyword evidence="1" id="KW-0805">Transcription regulation</keyword>
<dbReference type="InterPro" id="IPR000551">
    <property type="entry name" value="MerR-type_HTH_dom"/>
</dbReference>
<dbReference type="CDD" id="cd01106">
    <property type="entry name" value="HTH_TipAL-Mta"/>
    <property type="match status" value="1"/>
</dbReference>
<dbReference type="SMART" id="SM00422">
    <property type="entry name" value="HTH_MERR"/>
    <property type="match status" value="1"/>
</dbReference>
<dbReference type="InterPro" id="IPR036244">
    <property type="entry name" value="TipA-like_antibiotic-bd"/>
</dbReference>
<evidence type="ECO:0000256" key="3">
    <source>
        <dbReference type="ARBA" id="ARBA00023159"/>
    </source>
</evidence>
<evidence type="ECO:0000256" key="4">
    <source>
        <dbReference type="ARBA" id="ARBA00023163"/>
    </source>
</evidence>
<gene>
    <name evidence="6" type="ORF">ACH49W_22540</name>
</gene>
<sequence>MTHRPADDADLADGLTVGAVAALAGVTVRALHHWDSIGLVRPSERTDAGYRRYTAADLGRIHRVLVYRELGVPLTDIAELLDAPGADAMASLRRQRDQLRERVAELQRMGDGLDRMIEARTSGILLSDEEQRAIFGGHWQPSWPGQARDRWGDTVQWAQYAERAAGRTPEQWQQISDAVAALDAELVAAHRAGVMPGSDRANALAERHRASIGVYFDCTHAMHVCLGRTFTTDPGFAGHYDGMATGLSAWLRDIIDANARANGTDPASARWT</sequence>
<evidence type="ECO:0000313" key="6">
    <source>
        <dbReference type="EMBL" id="MFI2476166.1"/>
    </source>
</evidence>
<organism evidence="6 7">
    <name type="scientific">Nocardia xishanensis</name>
    <dbReference type="NCBI Taxonomy" id="238964"/>
    <lineage>
        <taxon>Bacteria</taxon>
        <taxon>Bacillati</taxon>
        <taxon>Actinomycetota</taxon>
        <taxon>Actinomycetes</taxon>
        <taxon>Mycobacteriales</taxon>
        <taxon>Nocardiaceae</taxon>
        <taxon>Nocardia</taxon>
    </lineage>
</organism>
<dbReference type="PANTHER" id="PTHR30204">
    <property type="entry name" value="REDOX-CYCLING DRUG-SENSING TRANSCRIPTIONAL ACTIVATOR SOXR"/>
    <property type="match status" value="1"/>
</dbReference>
<dbReference type="InterPro" id="IPR009061">
    <property type="entry name" value="DNA-bd_dom_put_sf"/>
</dbReference>
<dbReference type="Gene3D" id="1.10.1660.10">
    <property type="match status" value="1"/>
</dbReference>
<keyword evidence="4" id="KW-0804">Transcription</keyword>
<dbReference type="EMBL" id="JBIRYO010000015">
    <property type="protein sequence ID" value="MFI2476166.1"/>
    <property type="molecule type" value="Genomic_DNA"/>
</dbReference>
<evidence type="ECO:0000313" key="7">
    <source>
        <dbReference type="Proteomes" id="UP001611415"/>
    </source>
</evidence>
<dbReference type="SUPFAM" id="SSF89082">
    <property type="entry name" value="Antibiotic binding domain of TipA-like multidrug resistance regulators"/>
    <property type="match status" value="1"/>
</dbReference>
<evidence type="ECO:0000256" key="2">
    <source>
        <dbReference type="ARBA" id="ARBA00023125"/>
    </source>
</evidence>
<dbReference type="InterPro" id="IPR012925">
    <property type="entry name" value="TipAS_dom"/>
</dbReference>
<comment type="caution">
    <text evidence="6">The sequence shown here is derived from an EMBL/GenBank/DDBJ whole genome shotgun (WGS) entry which is preliminary data.</text>
</comment>
<protein>
    <submittedName>
        <fullName evidence="6">MerR family transcriptional regulator</fullName>
    </submittedName>
</protein>
<dbReference type="Pfam" id="PF13411">
    <property type="entry name" value="MerR_1"/>
    <property type="match status" value="1"/>
</dbReference>
<dbReference type="Pfam" id="PF07739">
    <property type="entry name" value="TipAS"/>
    <property type="match status" value="1"/>
</dbReference>
<dbReference type="PANTHER" id="PTHR30204:SF90">
    <property type="entry name" value="HTH-TYPE TRANSCRIPTIONAL ACTIVATOR MTA"/>
    <property type="match status" value="1"/>
</dbReference>
<dbReference type="SUPFAM" id="SSF46955">
    <property type="entry name" value="Putative DNA-binding domain"/>
    <property type="match status" value="1"/>
</dbReference>
<dbReference type="PROSITE" id="PS50937">
    <property type="entry name" value="HTH_MERR_2"/>
    <property type="match status" value="1"/>
</dbReference>
<dbReference type="PROSITE" id="PS00552">
    <property type="entry name" value="HTH_MERR_1"/>
    <property type="match status" value="1"/>
</dbReference>
<reference evidence="6 7" key="1">
    <citation type="submission" date="2024-10" db="EMBL/GenBank/DDBJ databases">
        <title>The Natural Products Discovery Center: Release of the First 8490 Sequenced Strains for Exploring Actinobacteria Biosynthetic Diversity.</title>
        <authorList>
            <person name="Kalkreuter E."/>
            <person name="Kautsar S.A."/>
            <person name="Yang D."/>
            <person name="Bader C.D."/>
            <person name="Teijaro C.N."/>
            <person name="Fluegel L."/>
            <person name="Davis C.M."/>
            <person name="Simpson J.R."/>
            <person name="Lauterbach L."/>
            <person name="Steele A.D."/>
            <person name="Gui C."/>
            <person name="Meng S."/>
            <person name="Li G."/>
            <person name="Viehrig K."/>
            <person name="Ye F."/>
            <person name="Su P."/>
            <person name="Kiefer A.F."/>
            <person name="Nichols A."/>
            <person name="Cepeda A.J."/>
            <person name="Yan W."/>
            <person name="Fan B."/>
            <person name="Jiang Y."/>
            <person name="Adhikari A."/>
            <person name="Zheng C.-J."/>
            <person name="Schuster L."/>
            <person name="Cowan T.M."/>
            <person name="Smanski M.J."/>
            <person name="Chevrette M.G."/>
            <person name="De Carvalho L.P.S."/>
            <person name="Shen B."/>
        </authorList>
    </citation>
    <scope>NUCLEOTIDE SEQUENCE [LARGE SCALE GENOMIC DNA]</scope>
    <source>
        <strain evidence="6 7">NPDC019275</strain>
    </source>
</reference>
<evidence type="ECO:0000256" key="1">
    <source>
        <dbReference type="ARBA" id="ARBA00023015"/>
    </source>
</evidence>
<keyword evidence="7" id="KW-1185">Reference proteome</keyword>
<name>A0ABW7X4Y1_9NOCA</name>